<protein>
    <recommendedName>
        <fullName evidence="10">Transmembrane adaptor Erv26</fullName>
    </recommendedName>
</protein>
<keyword evidence="7" id="KW-0732">Signal</keyword>
<evidence type="ECO:0000256" key="3">
    <source>
        <dbReference type="ARBA" id="ARBA00022692"/>
    </source>
</evidence>
<evidence type="ECO:0000256" key="1">
    <source>
        <dbReference type="ARBA" id="ARBA00004141"/>
    </source>
</evidence>
<dbReference type="GO" id="GO:0005789">
    <property type="term" value="C:endoplasmic reticulum membrane"/>
    <property type="evidence" value="ECO:0007669"/>
    <property type="project" value="TreeGrafter"/>
</dbReference>
<dbReference type="GO" id="GO:0097020">
    <property type="term" value="F:COPII receptor activity"/>
    <property type="evidence" value="ECO:0007669"/>
    <property type="project" value="InterPro"/>
</dbReference>
<dbReference type="PANTHER" id="PTHR13144">
    <property type="entry name" value="TEX261 PROTEIN"/>
    <property type="match status" value="1"/>
</dbReference>
<comment type="caution">
    <text evidence="8">The sequence shown here is derived from an EMBL/GenBank/DDBJ whole genome shotgun (WGS) entry which is preliminary data.</text>
</comment>
<dbReference type="PANTHER" id="PTHR13144:SF0">
    <property type="entry name" value="PROTEIN TEX261"/>
    <property type="match status" value="1"/>
</dbReference>
<dbReference type="EMBL" id="ATMH01002345">
    <property type="protein sequence ID" value="EPY33283.1"/>
    <property type="molecule type" value="Genomic_DNA"/>
</dbReference>
<feature type="chain" id="PRO_5004571723" description="Transmembrane adaptor Erv26" evidence="7">
    <location>
        <begin position="17"/>
        <end position="181"/>
    </location>
</feature>
<evidence type="ECO:0000256" key="5">
    <source>
        <dbReference type="ARBA" id="ARBA00023136"/>
    </source>
</evidence>
<name>S9UWM7_9TRYP</name>
<feature type="signal peptide" evidence="7">
    <location>
        <begin position="1"/>
        <end position="16"/>
    </location>
</feature>
<keyword evidence="3 6" id="KW-0812">Transmembrane</keyword>
<accession>S9UWM7</accession>
<gene>
    <name evidence="8" type="ORF">STCU_02345</name>
</gene>
<evidence type="ECO:0000256" key="6">
    <source>
        <dbReference type="SAM" id="Phobius"/>
    </source>
</evidence>
<sequence>MLGVLAAFLLFSFVSALMLLSDLAEEYPSRFRFLLKSCILLNLVAHTLILCVDRMFWVASVVSLLLNVGYMRVFLRTYPWVPSITDVRVTFVCLGILCESALWYFQCVHLINDYYMGTPHTIGFMSFLWLVPIILLASCVVEDERLPGMPAGGGGGNLGHAAAAPERKKTLFNRLIGVFKN</sequence>
<feature type="transmembrane region" description="Helical" evidence="6">
    <location>
        <begin position="55"/>
        <end position="75"/>
    </location>
</feature>
<evidence type="ECO:0000256" key="4">
    <source>
        <dbReference type="ARBA" id="ARBA00022989"/>
    </source>
</evidence>
<proteinExistence type="inferred from homology"/>
<dbReference type="GO" id="GO:0006888">
    <property type="term" value="P:endoplasmic reticulum to Golgi vesicle-mediated transport"/>
    <property type="evidence" value="ECO:0007669"/>
    <property type="project" value="InterPro"/>
</dbReference>
<dbReference type="Pfam" id="PF04148">
    <property type="entry name" value="Erv26"/>
    <property type="match status" value="1"/>
</dbReference>
<keyword evidence="9" id="KW-1185">Reference proteome</keyword>
<evidence type="ECO:0000256" key="2">
    <source>
        <dbReference type="ARBA" id="ARBA00008096"/>
    </source>
</evidence>
<feature type="transmembrane region" description="Helical" evidence="6">
    <location>
        <begin position="87"/>
        <end position="106"/>
    </location>
</feature>
<reference evidence="8 9" key="1">
    <citation type="journal article" date="2013" name="PLoS ONE">
        <title>Predicting the Proteins of Angomonas deanei, Strigomonas culicis and Their Respective Endosymbionts Reveals New Aspects of the Trypanosomatidae Family.</title>
        <authorList>
            <person name="Motta M.C."/>
            <person name="Martins A.C."/>
            <person name="de Souza S.S."/>
            <person name="Catta-Preta C.M."/>
            <person name="Silva R."/>
            <person name="Klein C.C."/>
            <person name="de Almeida L.G."/>
            <person name="de Lima Cunha O."/>
            <person name="Ciapina L.P."/>
            <person name="Brocchi M."/>
            <person name="Colabardini A.C."/>
            <person name="de Araujo Lima B."/>
            <person name="Machado C.R."/>
            <person name="de Almeida Soares C.M."/>
            <person name="Probst C.M."/>
            <person name="de Menezes C.B."/>
            <person name="Thompson C.E."/>
            <person name="Bartholomeu D.C."/>
            <person name="Gradia D.F."/>
            <person name="Pavoni D.P."/>
            <person name="Grisard E.C."/>
            <person name="Fantinatti-Garboggini F."/>
            <person name="Marchini F.K."/>
            <person name="Rodrigues-Luiz G.F."/>
            <person name="Wagner G."/>
            <person name="Goldman G.H."/>
            <person name="Fietto J.L."/>
            <person name="Elias M.C."/>
            <person name="Goldman M.H."/>
            <person name="Sagot M.F."/>
            <person name="Pereira M."/>
            <person name="Stoco P.H."/>
            <person name="de Mendonca-Neto R.P."/>
            <person name="Teixeira S.M."/>
            <person name="Maciel T.E."/>
            <person name="de Oliveira Mendes T.A."/>
            <person name="Urmenyi T.P."/>
            <person name="de Souza W."/>
            <person name="Schenkman S."/>
            <person name="de Vasconcelos A.T."/>
        </authorList>
    </citation>
    <scope>NUCLEOTIDE SEQUENCE [LARGE SCALE GENOMIC DNA]</scope>
</reference>
<evidence type="ECO:0000256" key="7">
    <source>
        <dbReference type="SAM" id="SignalP"/>
    </source>
</evidence>
<dbReference type="Proteomes" id="UP000015354">
    <property type="component" value="Unassembled WGS sequence"/>
</dbReference>
<evidence type="ECO:0008006" key="10">
    <source>
        <dbReference type="Google" id="ProtNLM"/>
    </source>
</evidence>
<evidence type="ECO:0000313" key="9">
    <source>
        <dbReference type="Proteomes" id="UP000015354"/>
    </source>
</evidence>
<dbReference type="InterPro" id="IPR007277">
    <property type="entry name" value="Svp26/Tex261"/>
</dbReference>
<keyword evidence="4 6" id="KW-1133">Transmembrane helix</keyword>
<dbReference type="AlphaFoldDB" id="S9UWM7"/>
<comment type="subcellular location">
    <subcellularLocation>
        <location evidence="1">Membrane</location>
        <topology evidence="1">Multi-pass membrane protein</topology>
    </subcellularLocation>
</comment>
<dbReference type="GO" id="GO:0000139">
    <property type="term" value="C:Golgi membrane"/>
    <property type="evidence" value="ECO:0007669"/>
    <property type="project" value="TreeGrafter"/>
</dbReference>
<dbReference type="GO" id="GO:0030134">
    <property type="term" value="C:COPII-coated ER to Golgi transport vesicle"/>
    <property type="evidence" value="ECO:0007669"/>
    <property type="project" value="TreeGrafter"/>
</dbReference>
<comment type="similarity">
    <text evidence="2">Belongs to the SVP26 family.</text>
</comment>
<dbReference type="OrthoDB" id="28257at2759"/>
<evidence type="ECO:0000313" key="8">
    <source>
        <dbReference type="EMBL" id="EPY33283.1"/>
    </source>
</evidence>
<organism evidence="8 9">
    <name type="scientific">Strigomonas culicis</name>
    <dbReference type="NCBI Taxonomy" id="28005"/>
    <lineage>
        <taxon>Eukaryota</taxon>
        <taxon>Discoba</taxon>
        <taxon>Euglenozoa</taxon>
        <taxon>Kinetoplastea</taxon>
        <taxon>Metakinetoplastina</taxon>
        <taxon>Trypanosomatida</taxon>
        <taxon>Trypanosomatidae</taxon>
        <taxon>Strigomonadinae</taxon>
        <taxon>Strigomonas</taxon>
    </lineage>
</organism>
<keyword evidence="5 6" id="KW-0472">Membrane</keyword>
<feature type="transmembrane region" description="Helical" evidence="6">
    <location>
        <begin position="121"/>
        <end position="141"/>
    </location>
</feature>